<dbReference type="AlphaFoldDB" id="A0A0B4XMB4"/>
<organism evidence="10 11">
    <name type="scientific">Isoalcanivorax pacificus W11-5</name>
    <dbReference type="NCBI Taxonomy" id="391936"/>
    <lineage>
        <taxon>Bacteria</taxon>
        <taxon>Pseudomonadati</taxon>
        <taxon>Pseudomonadota</taxon>
        <taxon>Gammaproteobacteria</taxon>
        <taxon>Oceanospirillales</taxon>
        <taxon>Alcanivoracaceae</taxon>
        <taxon>Isoalcanivorax</taxon>
    </lineage>
</organism>
<dbReference type="PROSITE" id="PS50109">
    <property type="entry name" value="HIS_KIN"/>
    <property type="match status" value="1"/>
</dbReference>
<reference evidence="10 11" key="1">
    <citation type="journal article" date="2012" name="J. Bacteriol.">
        <title>Genome sequence of an alkane-degrading bacterium, Alcanivorax pacificus type strain W11-5, isolated from deep sea sediment.</title>
        <authorList>
            <person name="Lai Q."/>
            <person name="Shao Z."/>
        </authorList>
    </citation>
    <scope>NUCLEOTIDE SEQUENCE [LARGE SCALE GENOMIC DNA]</scope>
    <source>
        <strain evidence="10 11">W11-5</strain>
    </source>
</reference>
<evidence type="ECO:0000313" key="11">
    <source>
        <dbReference type="Proteomes" id="UP000006764"/>
    </source>
</evidence>
<dbReference type="Pfam" id="PF00512">
    <property type="entry name" value="HisKA"/>
    <property type="match status" value="1"/>
</dbReference>
<evidence type="ECO:0000256" key="2">
    <source>
        <dbReference type="ARBA" id="ARBA00012438"/>
    </source>
</evidence>
<dbReference type="InterPro" id="IPR011622">
    <property type="entry name" value="7TMR_DISM_rcpt_extracell_dom2"/>
</dbReference>
<feature type="transmembrane region" description="Helical" evidence="7">
    <location>
        <begin position="213"/>
        <end position="238"/>
    </location>
</feature>
<keyword evidence="7" id="KW-0472">Membrane</keyword>
<evidence type="ECO:0000256" key="1">
    <source>
        <dbReference type="ARBA" id="ARBA00000085"/>
    </source>
</evidence>
<evidence type="ECO:0000259" key="9">
    <source>
        <dbReference type="PROSITE" id="PS50109"/>
    </source>
</evidence>
<proteinExistence type="predicted"/>
<evidence type="ECO:0000256" key="8">
    <source>
        <dbReference type="SAM" id="SignalP"/>
    </source>
</evidence>
<keyword evidence="3" id="KW-0597">Phosphoprotein</keyword>
<accession>A0A0B4XMB4</accession>
<dbReference type="PANTHER" id="PTHR43711">
    <property type="entry name" value="TWO-COMPONENT HISTIDINE KINASE"/>
    <property type="match status" value="1"/>
</dbReference>
<dbReference type="HOGENOM" id="CLU_000445_105_2_6"/>
<dbReference type="InterPro" id="IPR003594">
    <property type="entry name" value="HATPase_dom"/>
</dbReference>
<dbReference type="PANTHER" id="PTHR43711:SF32">
    <property type="entry name" value="SENSOR-TYPE HISTIDINE KINASE PRRB"/>
    <property type="match status" value="1"/>
</dbReference>
<dbReference type="InterPro" id="IPR004358">
    <property type="entry name" value="Sig_transdc_His_kin-like_C"/>
</dbReference>
<protein>
    <recommendedName>
        <fullName evidence="2">histidine kinase</fullName>
        <ecNumber evidence="2">2.7.13.3</ecNumber>
    </recommendedName>
</protein>
<dbReference type="RefSeq" id="WP_008737379.1">
    <property type="nucleotide sequence ID" value="NZ_CP004387.1"/>
</dbReference>
<keyword evidence="11" id="KW-1185">Reference proteome</keyword>
<dbReference type="EC" id="2.7.13.3" evidence="2"/>
<sequence>MIRLLCGLVLLLWMSDGPLAATPALNADTLQVPLRGVMTVLHDADGELSLADVSAPALASRFTPVSGDFHGGFNRVGAFWLHTPLHVPPGESPEWWLVLQAPWVSLLDVYITRQGSAEPVWQRHTGLARPPESRDLRVGVIALRTPLPPGDYALWMRLAGDRALSLEASFWQLQPFVEAHIRQEGILLNTLGMMLLMAVIGLTFGIHLRDGSLIWYGIYVAGVVCTSLGATGLISLVLPDTPELAARISGVAICVSILGATRVAVRIFTMVRWLPRVSFLLNTMGSLAGLGAVLSMFGLYDQIVGVVNVLAMIVCVTGTGAAYYVTRRHPTPDVVLYFLGMALYAILQMVIGLRFFNLYDSELISGWVQELMRTGHVFLVLLGMAVKITSLRRVEREAERERLKLASDMQASLERQVTERTRELNGELQARRAVEKKLSETLSEQRSFLAMVSHEFRTPLTVINLVAYNIGHRHADNPQTLEDIARVERANQRLVSLVDACLSNEWLDNATMQVNCSNRNLAPMLAELCEQRRIVTGRKIELVLPDGPVFVYIDAALVQVVFDNLIGNAIKYSPPHAPIHVLAHRFSSGAVEVVVSDRGPGIPANERTRVFERYYRSPTVLSHAGIGLGLHIVRRIVMLHGGDVWVDGTYTAGARFVVRFPPVTAMQVEQQGALH</sequence>
<dbReference type="CDD" id="cd00082">
    <property type="entry name" value="HisKA"/>
    <property type="match status" value="1"/>
</dbReference>
<evidence type="ECO:0000256" key="7">
    <source>
        <dbReference type="SAM" id="Phobius"/>
    </source>
</evidence>
<feature type="transmembrane region" description="Helical" evidence="7">
    <location>
        <begin position="244"/>
        <end position="265"/>
    </location>
</feature>
<dbReference type="InterPro" id="IPR011623">
    <property type="entry name" value="7TMR_DISM_rcpt_extracell_dom1"/>
</dbReference>
<dbReference type="Gene3D" id="1.10.287.130">
    <property type="match status" value="1"/>
</dbReference>
<feature type="signal peptide" evidence="8">
    <location>
        <begin position="1"/>
        <end position="20"/>
    </location>
</feature>
<feature type="transmembrane region" description="Helical" evidence="7">
    <location>
        <begin position="277"/>
        <end position="297"/>
    </location>
</feature>
<evidence type="ECO:0000313" key="10">
    <source>
        <dbReference type="EMBL" id="AJD47452.1"/>
    </source>
</evidence>
<dbReference type="Gene3D" id="3.30.565.10">
    <property type="entry name" value="Histidine kinase-like ATPase, C-terminal domain"/>
    <property type="match status" value="1"/>
</dbReference>
<feature type="chain" id="PRO_5002112004" description="histidine kinase" evidence="8">
    <location>
        <begin position="21"/>
        <end position="675"/>
    </location>
</feature>
<dbReference type="SUPFAM" id="SSF47384">
    <property type="entry name" value="Homodimeric domain of signal transducing histidine kinase"/>
    <property type="match status" value="1"/>
</dbReference>
<evidence type="ECO:0000256" key="4">
    <source>
        <dbReference type="ARBA" id="ARBA00022679"/>
    </source>
</evidence>
<keyword evidence="7" id="KW-1133">Transmembrane helix</keyword>
<evidence type="ECO:0000256" key="3">
    <source>
        <dbReference type="ARBA" id="ARBA00022553"/>
    </source>
</evidence>
<dbReference type="CDD" id="cd00075">
    <property type="entry name" value="HATPase"/>
    <property type="match status" value="1"/>
</dbReference>
<dbReference type="STRING" id="391936.S7S_05160"/>
<dbReference type="OrthoDB" id="9809766at2"/>
<keyword evidence="7" id="KW-0812">Transmembrane</keyword>
<gene>
    <name evidence="10" type="ORF">S7S_05160</name>
</gene>
<evidence type="ECO:0000256" key="6">
    <source>
        <dbReference type="ARBA" id="ARBA00023012"/>
    </source>
</evidence>
<dbReference type="InterPro" id="IPR050736">
    <property type="entry name" value="Sensor_HK_Regulatory"/>
</dbReference>
<dbReference type="SMART" id="SM00388">
    <property type="entry name" value="HisKA"/>
    <property type="match status" value="1"/>
</dbReference>
<dbReference type="Proteomes" id="UP000006764">
    <property type="component" value="Chromosome"/>
</dbReference>
<feature type="transmembrane region" description="Helical" evidence="7">
    <location>
        <begin position="303"/>
        <end position="325"/>
    </location>
</feature>
<comment type="catalytic activity">
    <reaction evidence="1">
        <text>ATP + protein L-histidine = ADP + protein N-phospho-L-histidine.</text>
        <dbReference type="EC" id="2.7.13.3"/>
    </reaction>
</comment>
<feature type="domain" description="Histidine kinase" evidence="9">
    <location>
        <begin position="451"/>
        <end position="664"/>
    </location>
</feature>
<feature type="transmembrane region" description="Helical" evidence="7">
    <location>
        <begin position="334"/>
        <end position="356"/>
    </location>
</feature>
<dbReference type="Pfam" id="PF07696">
    <property type="entry name" value="7TMR-DISMED2"/>
    <property type="match status" value="1"/>
</dbReference>
<keyword evidence="5 10" id="KW-0418">Kinase</keyword>
<name>A0A0B4XMB4_9GAMM</name>
<dbReference type="InterPro" id="IPR003661">
    <property type="entry name" value="HisK_dim/P_dom"/>
</dbReference>
<dbReference type="SUPFAM" id="SSF55874">
    <property type="entry name" value="ATPase domain of HSP90 chaperone/DNA topoisomerase II/histidine kinase"/>
    <property type="match status" value="1"/>
</dbReference>
<dbReference type="Pfam" id="PF02518">
    <property type="entry name" value="HATPase_c"/>
    <property type="match status" value="1"/>
</dbReference>
<dbReference type="InterPro" id="IPR036890">
    <property type="entry name" value="HATPase_C_sf"/>
</dbReference>
<keyword evidence="6" id="KW-0902">Two-component regulatory system</keyword>
<dbReference type="KEGG" id="apac:S7S_05160"/>
<dbReference type="Pfam" id="PF07695">
    <property type="entry name" value="7TMR-DISM_7TM"/>
    <property type="match status" value="1"/>
</dbReference>
<evidence type="ECO:0000256" key="5">
    <source>
        <dbReference type="ARBA" id="ARBA00022777"/>
    </source>
</evidence>
<dbReference type="PRINTS" id="PR00344">
    <property type="entry name" value="BCTRLSENSOR"/>
</dbReference>
<keyword evidence="4" id="KW-0808">Transferase</keyword>
<dbReference type="GO" id="GO:0000155">
    <property type="term" value="F:phosphorelay sensor kinase activity"/>
    <property type="evidence" value="ECO:0007669"/>
    <property type="project" value="InterPro"/>
</dbReference>
<keyword evidence="8" id="KW-0732">Signal</keyword>
<dbReference type="Gene3D" id="2.60.40.2380">
    <property type="match status" value="1"/>
</dbReference>
<dbReference type="SMART" id="SM00387">
    <property type="entry name" value="HATPase_c"/>
    <property type="match status" value="1"/>
</dbReference>
<feature type="transmembrane region" description="Helical" evidence="7">
    <location>
        <begin position="186"/>
        <end position="206"/>
    </location>
</feature>
<dbReference type="InterPro" id="IPR036097">
    <property type="entry name" value="HisK_dim/P_sf"/>
</dbReference>
<dbReference type="InterPro" id="IPR005467">
    <property type="entry name" value="His_kinase_dom"/>
</dbReference>
<dbReference type="EMBL" id="CP004387">
    <property type="protein sequence ID" value="AJD47452.1"/>
    <property type="molecule type" value="Genomic_DNA"/>
</dbReference>